<feature type="region of interest" description="Disordered" evidence="1">
    <location>
        <begin position="488"/>
        <end position="517"/>
    </location>
</feature>
<feature type="compositionally biased region" description="Basic and acidic residues" evidence="1">
    <location>
        <begin position="50"/>
        <end position="63"/>
    </location>
</feature>
<organism evidence="2 3">
    <name type="scientific">Penicillium frequentans</name>
    <dbReference type="NCBI Taxonomy" id="3151616"/>
    <lineage>
        <taxon>Eukaryota</taxon>
        <taxon>Fungi</taxon>
        <taxon>Dikarya</taxon>
        <taxon>Ascomycota</taxon>
        <taxon>Pezizomycotina</taxon>
        <taxon>Eurotiomycetes</taxon>
        <taxon>Eurotiomycetidae</taxon>
        <taxon>Eurotiales</taxon>
        <taxon>Aspergillaceae</taxon>
        <taxon>Penicillium</taxon>
    </lineage>
</organism>
<feature type="compositionally biased region" description="Polar residues" evidence="1">
    <location>
        <begin position="578"/>
        <end position="596"/>
    </location>
</feature>
<keyword evidence="3" id="KW-1185">Reference proteome</keyword>
<feature type="compositionally biased region" description="Polar residues" evidence="1">
    <location>
        <begin position="93"/>
        <end position="113"/>
    </location>
</feature>
<name>A0AAD6G956_9EURO</name>
<dbReference type="Proteomes" id="UP001220324">
    <property type="component" value="Unassembled WGS sequence"/>
</dbReference>
<feature type="compositionally biased region" description="Polar residues" evidence="1">
    <location>
        <begin position="410"/>
        <end position="421"/>
    </location>
</feature>
<feature type="region of interest" description="Disordered" evidence="1">
    <location>
        <begin position="401"/>
        <end position="431"/>
    </location>
</feature>
<dbReference type="EMBL" id="JAQIZZ010000008">
    <property type="protein sequence ID" value="KAJ5524253.1"/>
    <property type="molecule type" value="Genomic_DNA"/>
</dbReference>
<feature type="compositionally biased region" description="Low complexity" evidence="1">
    <location>
        <begin position="39"/>
        <end position="48"/>
    </location>
</feature>
<feature type="region of interest" description="Disordered" evidence="1">
    <location>
        <begin position="1"/>
        <end position="141"/>
    </location>
</feature>
<reference evidence="2 3" key="1">
    <citation type="journal article" date="2023" name="IMA Fungus">
        <title>Comparative genomic study of the Penicillium genus elucidates a diverse pangenome and 15 lateral gene transfer events.</title>
        <authorList>
            <person name="Petersen C."/>
            <person name="Sorensen T."/>
            <person name="Nielsen M.R."/>
            <person name="Sondergaard T.E."/>
            <person name="Sorensen J.L."/>
            <person name="Fitzpatrick D.A."/>
            <person name="Frisvad J.C."/>
            <person name="Nielsen K.L."/>
        </authorList>
    </citation>
    <scope>NUCLEOTIDE SEQUENCE [LARGE SCALE GENOMIC DNA]</scope>
    <source>
        <strain evidence="2 3">IBT 35679</strain>
    </source>
</reference>
<evidence type="ECO:0000256" key="1">
    <source>
        <dbReference type="SAM" id="MobiDB-lite"/>
    </source>
</evidence>
<feature type="compositionally biased region" description="Polar residues" evidence="1">
    <location>
        <begin position="255"/>
        <end position="282"/>
    </location>
</feature>
<feature type="region of interest" description="Disordered" evidence="1">
    <location>
        <begin position="819"/>
        <end position="852"/>
    </location>
</feature>
<feature type="compositionally biased region" description="Basic residues" evidence="1">
    <location>
        <begin position="10"/>
        <end position="24"/>
    </location>
</feature>
<proteinExistence type="predicted"/>
<evidence type="ECO:0000313" key="3">
    <source>
        <dbReference type="Proteomes" id="UP001220324"/>
    </source>
</evidence>
<sequence>MFSSFTTRDRLRRSMSTRSMRRAHPPAETQPVDIEVAKSHAATAAARAMRLSERSSIESRSSYDRLGGPSNVAIPRRRQNTSMQSTDDGHSVVASSTTTPMTPRQSERNSAAQTHHENPAVLPPITELRGLDGRDSSVPSSYRRLRKAKSMFSTRQRLPHLALGKPPIPNGSSPGPDFSPEFALPRTLRNSTSFIRGNRQVPRTIRHAKSQDVAIQLARSQYIQENGSPEVQNRRPSFLLSRRKREHKPFRKSFRTPSDASGPDTSPGNFSSRLSHGRSRTFSASIKHGLKRVFGLSRHAEQPAEQSTEPLEDIEPPEELIPRDLTKDLINHDGVSLDRYPGDIHFCVESSPLQVIQTSPNRASLCTTDSRRTSRTISTLAPTVTARGTGHRQSLPLVEEDDDPNKELSEITTYDTGSRLSPSRKRSSTRNVNGWFNTQDLYTALMQQIGRNAAQNQEEVVLGTVPEHRVVPERASSTYSHRSLRTIRRVPSEESTTSPESFATARGDSMSPQKHQRSVGYIRSFRVGSRVKPGQENTRSRSAYSTGISPHSAYIVGEDSDEETGSVIIAHPGSITDRVSPTSVYSRTTGGDTPTNKAGLLAAPDVGEPGIATIFASERTAWSSPSHVRRSRPSMSTVQPSADWQQWMSSQIERIENTSPTREHFREDAQFQDEDVIYTDMLRHTPFPGQVLTSPLSMAGEQDKSPQLLAGPMLPQSNYSRPFSRSSSVRTILSAQKFEPEQATKMTANNDIDPTVHRIPAVSSWSNGVAESPLSPMRIRTSNMIQIPESPTPLQRTGPVVTKRAWTQEQLRRYSARRPMTNGKPNLFRSMRSQRDLQGPTNENTRQGEEHDEMMDEYHKLQDIHSTISSKHMVDMFLDNRRRQMGMESPANENNAPDEAFI</sequence>
<feature type="compositionally biased region" description="Polar residues" evidence="1">
    <location>
        <begin position="225"/>
        <end position="235"/>
    </location>
</feature>
<comment type="caution">
    <text evidence="2">The sequence shown here is derived from an EMBL/GenBank/DDBJ whole genome shotgun (WGS) entry which is preliminary data.</text>
</comment>
<feature type="compositionally biased region" description="Basic residues" evidence="1">
    <location>
        <begin position="241"/>
        <end position="254"/>
    </location>
</feature>
<accession>A0AAD6G956</accession>
<gene>
    <name evidence="2" type="ORF">N7494_010903</name>
</gene>
<dbReference type="AlphaFoldDB" id="A0AAD6G956"/>
<feature type="region of interest" description="Disordered" evidence="1">
    <location>
        <begin position="578"/>
        <end position="598"/>
    </location>
</feature>
<protein>
    <submittedName>
        <fullName evidence="2">Uncharacterized protein</fullName>
    </submittedName>
</protein>
<feature type="region of interest" description="Disordered" evidence="1">
    <location>
        <begin position="225"/>
        <end position="282"/>
    </location>
</feature>
<evidence type="ECO:0000313" key="2">
    <source>
        <dbReference type="EMBL" id="KAJ5524253.1"/>
    </source>
</evidence>